<dbReference type="OrthoDB" id="7688673at2"/>
<dbReference type="SUPFAM" id="SSF100950">
    <property type="entry name" value="NagB/RpiA/CoA transferase-like"/>
    <property type="match status" value="1"/>
</dbReference>
<dbReference type="InterPro" id="IPR014036">
    <property type="entry name" value="DeoR-like_C"/>
</dbReference>
<dbReference type="InterPro" id="IPR001034">
    <property type="entry name" value="DeoR_HTH"/>
</dbReference>
<evidence type="ECO:0000256" key="3">
    <source>
        <dbReference type="ARBA" id="ARBA00023015"/>
    </source>
</evidence>
<dbReference type="PRINTS" id="PR00037">
    <property type="entry name" value="HTHLACR"/>
</dbReference>
<dbReference type="SMART" id="SM00420">
    <property type="entry name" value="HTH_DEOR"/>
    <property type="match status" value="1"/>
</dbReference>
<dbReference type="AlphaFoldDB" id="A0A2A2WNU0"/>
<protein>
    <recommendedName>
        <fullName evidence="1">Lactose phosphotransferase system repressor</fullName>
    </recommendedName>
</protein>
<dbReference type="GO" id="GO:0003677">
    <property type="term" value="F:DNA binding"/>
    <property type="evidence" value="ECO:0007669"/>
    <property type="project" value="UniProtKB-KW"/>
</dbReference>
<dbReference type="RefSeq" id="WP_017838308.1">
    <property type="nucleotide sequence ID" value="NZ_NTGA01000019.1"/>
</dbReference>
<dbReference type="PROSITE" id="PS51000">
    <property type="entry name" value="HTH_DEOR_2"/>
    <property type="match status" value="1"/>
</dbReference>
<dbReference type="InterPro" id="IPR036388">
    <property type="entry name" value="WH-like_DNA-bd_sf"/>
</dbReference>
<evidence type="ECO:0000256" key="2">
    <source>
        <dbReference type="ARBA" id="ARBA00022491"/>
    </source>
</evidence>
<dbReference type="EMBL" id="NTGA01000019">
    <property type="protein sequence ID" value="PAY22889.1"/>
    <property type="molecule type" value="Genomic_DNA"/>
</dbReference>
<dbReference type="GO" id="GO:0003700">
    <property type="term" value="F:DNA-binding transcription factor activity"/>
    <property type="evidence" value="ECO:0007669"/>
    <property type="project" value="InterPro"/>
</dbReference>
<dbReference type="Pfam" id="PF00455">
    <property type="entry name" value="DeoRC"/>
    <property type="match status" value="1"/>
</dbReference>
<dbReference type="SUPFAM" id="SSF46785">
    <property type="entry name" value="Winged helix' DNA-binding domain"/>
    <property type="match status" value="1"/>
</dbReference>
<evidence type="ECO:0000256" key="5">
    <source>
        <dbReference type="ARBA" id="ARBA00023163"/>
    </source>
</evidence>
<dbReference type="Pfam" id="PF08220">
    <property type="entry name" value="HTH_DeoR"/>
    <property type="match status" value="1"/>
</dbReference>
<dbReference type="Proteomes" id="UP000218810">
    <property type="component" value="Unassembled WGS sequence"/>
</dbReference>
<dbReference type="PROSITE" id="PS00894">
    <property type="entry name" value="HTH_DEOR_1"/>
    <property type="match status" value="1"/>
</dbReference>
<name>A0A2A2WNU0_9ACTN</name>
<keyword evidence="9" id="KW-1185">Reference proteome</keyword>
<comment type="function">
    <text evidence="6">Repressor of the lactose catabolism operon. Galactose-6-phosphate is the inducer.</text>
</comment>
<dbReference type="InterPro" id="IPR050313">
    <property type="entry name" value="Carb_Metab_HTH_regulators"/>
</dbReference>
<dbReference type="SMART" id="SM01134">
    <property type="entry name" value="DeoRC"/>
    <property type="match status" value="1"/>
</dbReference>
<sequence length="259" mass="26538">MYGSERRRHIAEVLQASGRVTVADLASGLDVSAETIRRDLSLLETEGLLERTHGGAVPAVPGGRVEQTLAARRTENVTAKSAIARAALALLPAPGGSVLLDAGSTTACLAESLAEPLAEGHGLSLITNSVPVADALHRSGAAPLHLLGGAVRGLTGACVGATVLRALDAIRVDIAFLGTNGLTVERGLTTQDPDEAAVKSAMCDAARRVAVLADSSKFGHEFLISFADLDRIDVLVTDSPPTGALAGALHDRGIEVLLP</sequence>
<keyword evidence="2" id="KW-0678">Repressor</keyword>
<reference evidence="9" key="1">
    <citation type="submission" date="2017-09" db="EMBL/GenBank/DDBJ databases">
        <authorList>
            <person name="Zhang Y."/>
            <person name="Huang X."/>
            <person name="Liu J."/>
            <person name="Lu L."/>
            <person name="Peng K."/>
        </authorList>
    </citation>
    <scope>NUCLEOTIDE SEQUENCE [LARGE SCALE GENOMIC DNA]</scope>
    <source>
        <strain evidence="9">S-XJ-1</strain>
    </source>
</reference>
<dbReference type="Gene3D" id="3.40.50.1360">
    <property type="match status" value="1"/>
</dbReference>
<dbReference type="Gene3D" id="1.10.10.10">
    <property type="entry name" value="Winged helix-like DNA-binding domain superfamily/Winged helix DNA-binding domain"/>
    <property type="match status" value="1"/>
</dbReference>
<feature type="domain" description="HTH deoR-type" evidence="7">
    <location>
        <begin position="3"/>
        <end position="58"/>
    </location>
</feature>
<evidence type="ECO:0000256" key="6">
    <source>
        <dbReference type="ARBA" id="ARBA00024937"/>
    </source>
</evidence>
<evidence type="ECO:0000259" key="7">
    <source>
        <dbReference type="PROSITE" id="PS51000"/>
    </source>
</evidence>
<keyword evidence="3" id="KW-0805">Transcription regulation</keyword>
<evidence type="ECO:0000313" key="8">
    <source>
        <dbReference type="EMBL" id="PAY22889.1"/>
    </source>
</evidence>
<evidence type="ECO:0000256" key="1">
    <source>
        <dbReference type="ARBA" id="ARBA00021390"/>
    </source>
</evidence>
<comment type="caution">
    <text evidence="8">The sequence shown here is derived from an EMBL/GenBank/DDBJ whole genome shotgun (WGS) entry which is preliminary data.</text>
</comment>
<proteinExistence type="predicted"/>
<dbReference type="InterPro" id="IPR018356">
    <property type="entry name" value="Tscrpt_reg_HTH_DeoR_CS"/>
</dbReference>
<dbReference type="PANTHER" id="PTHR30363">
    <property type="entry name" value="HTH-TYPE TRANSCRIPTIONAL REGULATOR SRLR-RELATED"/>
    <property type="match status" value="1"/>
</dbReference>
<gene>
    <name evidence="8" type="ORF">CEY15_11220</name>
</gene>
<evidence type="ECO:0000256" key="4">
    <source>
        <dbReference type="ARBA" id="ARBA00023125"/>
    </source>
</evidence>
<dbReference type="PANTHER" id="PTHR30363:SF4">
    <property type="entry name" value="GLYCEROL-3-PHOSPHATE REGULON REPRESSOR"/>
    <property type="match status" value="1"/>
</dbReference>
<keyword evidence="5" id="KW-0804">Transcription</keyword>
<keyword evidence="4" id="KW-0238">DNA-binding</keyword>
<evidence type="ECO:0000313" key="9">
    <source>
        <dbReference type="Proteomes" id="UP000218810"/>
    </source>
</evidence>
<organism evidence="8 9">
    <name type="scientific">Dietzia natronolimnaea</name>
    <dbReference type="NCBI Taxonomy" id="161920"/>
    <lineage>
        <taxon>Bacteria</taxon>
        <taxon>Bacillati</taxon>
        <taxon>Actinomycetota</taxon>
        <taxon>Actinomycetes</taxon>
        <taxon>Mycobacteriales</taxon>
        <taxon>Dietziaceae</taxon>
        <taxon>Dietzia</taxon>
    </lineage>
</organism>
<accession>A0A2A2WNU0</accession>
<dbReference type="InterPro" id="IPR037171">
    <property type="entry name" value="NagB/RpiA_transferase-like"/>
</dbReference>
<dbReference type="InterPro" id="IPR036390">
    <property type="entry name" value="WH_DNA-bd_sf"/>
</dbReference>